<accession>A0A4V6PMG8</accession>
<organism evidence="2 3">
    <name type="scientific">Bacillus salipaludis</name>
    <dbReference type="NCBI Taxonomy" id="2547811"/>
    <lineage>
        <taxon>Bacteria</taxon>
        <taxon>Bacillati</taxon>
        <taxon>Bacillota</taxon>
        <taxon>Bacilli</taxon>
        <taxon>Bacillales</taxon>
        <taxon>Bacillaceae</taxon>
        <taxon>Bacillus</taxon>
    </lineage>
</organism>
<evidence type="ECO:0000256" key="1">
    <source>
        <dbReference type="SAM" id="Coils"/>
    </source>
</evidence>
<evidence type="ECO:0000313" key="3">
    <source>
        <dbReference type="Proteomes" id="UP000295132"/>
    </source>
</evidence>
<dbReference type="AlphaFoldDB" id="A0A4V6PMG8"/>
<reference evidence="2 3" key="1">
    <citation type="submission" date="2019-03" db="EMBL/GenBank/DDBJ databases">
        <title>Bacillus niacini sp. nov. a Nicotinate-Metabolizing Mesophile Isolated from Soil.</title>
        <authorList>
            <person name="Zhang G."/>
        </authorList>
    </citation>
    <scope>NUCLEOTIDE SEQUENCE [LARGE SCALE GENOMIC DNA]</scope>
    <source>
        <strain evidence="2 3">WN066</strain>
    </source>
</reference>
<dbReference type="EMBL" id="SMYO01000003">
    <property type="protein sequence ID" value="TDK63393.1"/>
    <property type="molecule type" value="Genomic_DNA"/>
</dbReference>
<evidence type="ECO:0000313" key="2">
    <source>
        <dbReference type="EMBL" id="TDK63393.1"/>
    </source>
</evidence>
<keyword evidence="1" id="KW-0175">Coiled coil</keyword>
<dbReference type="Proteomes" id="UP000295132">
    <property type="component" value="Unassembled WGS sequence"/>
</dbReference>
<evidence type="ECO:0008006" key="4">
    <source>
        <dbReference type="Google" id="ProtNLM"/>
    </source>
</evidence>
<gene>
    <name evidence="2" type="ORF">E2K98_08115</name>
</gene>
<name>A0A4V6PMG8_9BACI</name>
<sequence>MIIKWEGFYMAQNVKKQEQEQVRIGESLFNTWVNSLDRVTNAQKDLEELFLQSLEKQKSTLEKMTDDVTLIQEEQKKLFNELRENAKLNLQKNFGPSAGQVYEQWNTQLDEVSNRTLQLIETPYKESLKLINQSQERFQETIKNGISQQQKVRDEITEQIKASQKVLFDIFETNSKAAFALFK</sequence>
<comment type="caution">
    <text evidence="2">The sequence shown here is derived from an EMBL/GenBank/DDBJ whole genome shotgun (WGS) entry which is preliminary data.</text>
</comment>
<dbReference type="InterPro" id="IPR011728">
    <property type="entry name" value="PhaP_Bmeg"/>
</dbReference>
<dbReference type="Pfam" id="PF09602">
    <property type="entry name" value="PhaP_Bmeg"/>
    <property type="match status" value="1"/>
</dbReference>
<feature type="coiled-coil region" evidence="1">
    <location>
        <begin position="54"/>
        <end position="91"/>
    </location>
</feature>
<proteinExistence type="predicted"/>
<protein>
    <recommendedName>
        <fullName evidence="4">Polyhydroxyalkanoic acid inclusion protein PhaP</fullName>
    </recommendedName>
</protein>